<reference evidence="1" key="1">
    <citation type="submission" date="2018-06" db="EMBL/GenBank/DDBJ databases">
        <authorList>
            <person name="Zhirakovskaya E."/>
        </authorList>
    </citation>
    <scope>NUCLEOTIDE SEQUENCE</scope>
</reference>
<proteinExistence type="predicted"/>
<accession>A0A3B0WDR7</accession>
<evidence type="ECO:0000313" key="1">
    <source>
        <dbReference type="EMBL" id="VAW41754.1"/>
    </source>
</evidence>
<protein>
    <recommendedName>
        <fullName evidence="2">SH3b domain-containing protein</fullName>
    </recommendedName>
</protein>
<feature type="non-terminal residue" evidence="1">
    <location>
        <position position="1"/>
    </location>
</feature>
<dbReference type="AlphaFoldDB" id="A0A3B0WDR7"/>
<evidence type="ECO:0008006" key="2">
    <source>
        <dbReference type="Google" id="ProtNLM"/>
    </source>
</evidence>
<organism evidence="1">
    <name type="scientific">hydrothermal vent metagenome</name>
    <dbReference type="NCBI Taxonomy" id="652676"/>
    <lineage>
        <taxon>unclassified sequences</taxon>
        <taxon>metagenomes</taxon>
        <taxon>ecological metagenomes</taxon>
    </lineage>
</organism>
<sequence>ASSVFVLAGPDVSNVQLGTLGVNESGEVIGRTEGNEWLQIITNRNVQGWVANCEVTLSSTNLSGITVTWSGPATAKSCSIGGSSGSTPPSSSGSCVAVSQTHTEWPDRLFDDVLLSW</sequence>
<name>A0A3B0WDR7_9ZZZZ</name>
<dbReference type="EMBL" id="UOEU01000856">
    <property type="protein sequence ID" value="VAW41754.1"/>
    <property type="molecule type" value="Genomic_DNA"/>
</dbReference>
<gene>
    <name evidence="1" type="ORF">MNBD_CHLOROFLEXI01-2036</name>
</gene>